<feature type="domain" description="Calcineurin-like phosphoesterase" evidence="1">
    <location>
        <begin position="106"/>
        <end position="301"/>
    </location>
</feature>
<sequence>MKLPELLRMVPTVFAVGDEYQIMVPVSAECLMWLEIKEECYYDDSNGILRSHTTLHRISVPCQALDDAREYTVCYRKMIERKPYHPETEEVVRHRFSFRPVQGDRIRIFHIADAHNRVESPVLAAQAKEGDIDLLVLNGDIPDHSGELENFDAIYRICAEVTQGCIPCIFSRGNHDTRGIYAENIAEYTPTQHGKSYFTFHVGKLWGLVLDCGEDKDDSHAEYGNTICCHAFRKRQTEFLKKVAQTQEYNHYQYKVVIVHKPFTYVQKPPFDIEQDIYKEWCDILKKDIKPDLMLSGHLHRTAVWMPGCPEDHLGQPCPVVVGAKPLPKGEDGKAGFIGAAITLDEGQISVQFVDDKKNILEEIQF</sequence>
<dbReference type="InterPro" id="IPR051918">
    <property type="entry name" value="STPP_CPPED1"/>
</dbReference>
<protein>
    <submittedName>
        <fullName evidence="2">3',5'-cyclic adenosine monophosphate phosphodiesterase CpdA</fullName>
        <ecNumber evidence="2">3.1.4.53</ecNumber>
    </submittedName>
</protein>
<dbReference type="PANTHER" id="PTHR43143">
    <property type="entry name" value="METALLOPHOSPHOESTERASE, CALCINEURIN SUPERFAMILY"/>
    <property type="match status" value="1"/>
</dbReference>
<dbReference type="Pfam" id="PF00149">
    <property type="entry name" value="Metallophos"/>
    <property type="match status" value="1"/>
</dbReference>
<accession>A0ABN7TS21</accession>
<gene>
    <name evidence="2" type="primary">cpdA_9</name>
    <name evidence="2" type="ORF">PAECIP111802_05328</name>
</gene>
<dbReference type="InterPro" id="IPR004843">
    <property type="entry name" value="Calcineurin-like_PHP"/>
</dbReference>
<evidence type="ECO:0000313" key="3">
    <source>
        <dbReference type="Proteomes" id="UP000730618"/>
    </source>
</evidence>
<organism evidence="2 3">
    <name type="scientific">Paenibacillus allorhizosphaerae</name>
    <dbReference type="NCBI Taxonomy" id="2849866"/>
    <lineage>
        <taxon>Bacteria</taxon>
        <taxon>Bacillati</taxon>
        <taxon>Bacillota</taxon>
        <taxon>Bacilli</taxon>
        <taxon>Bacillales</taxon>
        <taxon>Paenibacillaceae</taxon>
        <taxon>Paenibacillus</taxon>
    </lineage>
</organism>
<comment type="caution">
    <text evidence="2">The sequence shown here is derived from an EMBL/GenBank/DDBJ whole genome shotgun (WGS) entry which is preliminary data.</text>
</comment>
<dbReference type="GO" id="GO:0004115">
    <property type="term" value="F:3',5'-cyclic-AMP phosphodiesterase activity"/>
    <property type="evidence" value="ECO:0007669"/>
    <property type="project" value="UniProtKB-EC"/>
</dbReference>
<name>A0ABN7TS21_9BACL</name>
<reference evidence="2 3" key="1">
    <citation type="submission" date="2021-06" db="EMBL/GenBank/DDBJ databases">
        <authorList>
            <person name="Criscuolo A."/>
        </authorList>
    </citation>
    <scope>NUCLEOTIDE SEQUENCE [LARGE SCALE GENOMIC DNA]</scope>
    <source>
        <strain evidence="3">CIP 111802</strain>
    </source>
</reference>
<dbReference type="RefSeq" id="WP_218101545.1">
    <property type="nucleotide sequence ID" value="NZ_CAJVCE010000018.1"/>
</dbReference>
<dbReference type="EC" id="3.1.4.53" evidence="2"/>
<evidence type="ECO:0000313" key="2">
    <source>
        <dbReference type="EMBL" id="CAG7652762.1"/>
    </source>
</evidence>
<dbReference type="EMBL" id="CAJVCE010000018">
    <property type="protein sequence ID" value="CAG7652762.1"/>
    <property type="molecule type" value="Genomic_DNA"/>
</dbReference>
<dbReference type="PANTHER" id="PTHR43143:SF1">
    <property type="entry name" value="SERINE_THREONINE-PROTEIN PHOSPHATASE CPPED1"/>
    <property type="match status" value="1"/>
</dbReference>
<keyword evidence="2" id="KW-0378">Hydrolase</keyword>
<evidence type="ECO:0000259" key="1">
    <source>
        <dbReference type="Pfam" id="PF00149"/>
    </source>
</evidence>
<keyword evidence="3" id="KW-1185">Reference proteome</keyword>
<dbReference type="Proteomes" id="UP000730618">
    <property type="component" value="Unassembled WGS sequence"/>
</dbReference>
<proteinExistence type="predicted"/>